<organism evidence="1 2">
    <name type="scientific">Geospiza parvula</name>
    <name type="common">Small tree-finch</name>
    <name type="synonym">Camarhynchus parvulus</name>
    <dbReference type="NCBI Taxonomy" id="87175"/>
    <lineage>
        <taxon>Eukaryota</taxon>
        <taxon>Metazoa</taxon>
        <taxon>Chordata</taxon>
        <taxon>Craniata</taxon>
        <taxon>Vertebrata</taxon>
        <taxon>Euteleostomi</taxon>
        <taxon>Archelosauria</taxon>
        <taxon>Archosauria</taxon>
        <taxon>Dinosauria</taxon>
        <taxon>Saurischia</taxon>
        <taxon>Theropoda</taxon>
        <taxon>Coelurosauria</taxon>
        <taxon>Aves</taxon>
        <taxon>Neognathae</taxon>
        <taxon>Neoaves</taxon>
        <taxon>Telluraves</taxon>
        <taxon>Australaves</taxon>
        <taxon>Passeriformes</taxon>
        <taxon>Thraupidae</taxon>
        <taxon>Camarhynchus</taxon>
    </lineage>
</organism>
<sequence>TPFFFPPNSILGSPNNFVATLAHGMSLRPPRKDVNIAEKPKFCPKNAPKPLPKPQI</sequence>
<name>A0A8U8BVJ9_GEOPR</name>
<accession>A0A8U8BVJ9</accession>
<proteinExistence type="predicted"/>
<reference evidence="1" key="2">
    <citation type="submission" date="2025-09" db="UniProtKB">
        <authorList>
            <consortium name="Ensembl"/>
        </authorList>
    </citation>
    <scope>IDENTIFICATION</scope>
</reference>
<dbReference type="Ensembl" id="ENSCPVT00000026184.1">
    <property type="protein sequence ID" value="ENSCPVP00000025643.1"/>
    <property type="gene ID" value="ENSCPVG00000017597.1"/>
</dbReference>
<reference evidence="1" key="1">
    <citation type="submission" date="2025-08" db="UniProtKB">
        <authorList>
            <consortium name="Ensembl"/>
        </authorList>
    </citation>
    <scope>IDENTIFICATION</scope>
</reference>
<dbReference type="AlphaFoldDB" id="A0A8U8BVJ9"/>
<dbReference type="Proteomes" id="UP000694382">
    <property type="component" value="Unassembled WGS sequence"/>
</dbReference>
<keyword evidence="2" id="KW-1185">Reference proteome</keyword>
<protein>
    <submittedName>
        <fullName evidence="1">Uncharacterized protein</fullName>
    </submittedName>
</protein>
<evidence type="ECO:0000313" key="2">
    <source>
        <dbReference type="Proteomes" id="UP000694382"/>
    </source>
</evidence>
<evidence type="ECO:0000313" key="1">
    <source>
        <dbReference type="Ensembl" id="ENSCPVP00000025643.1"/>
    </source>
</evidence>